<dbReference type="AlphaFoldDB" id="C4J3B3"/>
<organism evidence="1">
    <name type="scientific">Zea mays</name>
    <name type="common">Maize</name>
    <dbReference type="NCBI Taxonomy" id="4577"/>
    <lineage>
        <taxon>Eukaryota</taxon>
        <taxon>Viridiplantae</taxon>
        <taxon>Streptophyta</taxon>
        <taxon>Embryophyta</taxon>
        <taxon>Tracheophyta</taxon>
        <taxon>Spermatophyta</taxon>
        <taxon>Magnoliopsida</taxon>
        <taxon>Liliopsida</taxon>
        <taxon>Poales</taxon>
        <taxon>Poaceae</taxon>
        <taxon>PACMAD clade</taxon>
        <taxon>Panicoideae</taxon>
        <taxon>Andropogonodae</taxon>
        <taxon>Andropogoneae</taxon>
        <taxon>Tripsacinae</taxon>
        <taxon>Zea</taxon>
    </lineage>
</organism>
<dbReference type="GeneID" id="103636439"/>
<name>C4J3B3_MAIZE</name>
<dbReference type="RefSeq" id="NP_001333823.1">
    <property type="nucleotide sequence ID" value="NM_001346894.1"/>
</dbReference>
<protein>
    <submittedName>
        <fullName evidence="1">Uncharacterized protein</fullName>
    </submittedName>
</protein>
<reference evidence="1" key="1">
    <citation type="journal article" date="2009" name="PLoS Genet.">
        <title>Sequencing, mapping, and analysis of 27,455 maize full-length cDNAs.</title>
        <authorList>
            <person name="Soderlund C."/>
            <person name="Descour A."/>
            <person name="Kudrna D."/>
            <person name="Bomhoff M."/>
            <person name="Boyd L."/>
            <person name="Currie J."/>
            <person name="Angelova A."/>
            <person name="Collura K."/>
            <person name="Wissotski M."/>
            <person name="Ashley E."/>
            <person name="Morrow D."/>
            <person name="Fernandes J."/>
            <person name="Walbot V."/>
            <person name="Yu Y."/>
        </authorList>
    </citation>
    <scope>NUCLEOTIDE SEQUENCE</scope>
    <source>
        <strain evidence="1">B73</strain>
    </source>
</reference>
<dbReference type="EMBL" id="BT085310">
    <property type="protein sequence ID" value="ACR35663.1"/>
    <property type="molecule type" value="mRNA"/>
</dbReference>
<reference evidence="1" key="2">
    <citation type="submission" date="2012-06" db="EMBL/GenBank/DDBJ databases">
        <authorList>
            <person name="Yu Y."/>
            <person name="Currie J."/>
            <person name="Lomeli R."/>
            <person name="Angelova A."/>
            <person name="Collura K."/>
            <person name="Wissotski M."/>
            <person name="Campos D."/>
            <person name="Kudrna D."/>
            <person name="Golser W."/>
            <person name="Ashely E."/>
            <person name="Descour A."/>
            <person name="Fernandes J."/>
            <person name="Soderlund C."/>
            <person name="Walbot V."/>
        </authorList>
    </citation>
    <scope>NUCLEOTIDE SEQUENCE</scope>
    <source>
        <strain evidence="1">B73</strain>
    </source>
</reference>
<dbReference type="KEGG" id="zma:103636439"/>
<sequence>MRRGSAFSSGASSCWSVVT</sequence>
<proteinExistence type="evidence at transcript level"/>
<dbReference type="OrthoDB" id="75724at2759"/>
<evidence type="ECO:0000313" key="1">
    <source>
        <dbReference type="EMBL" id="ACR35663.1"/>
    </source>
</evidence>
<accession>C4J3B3</accession>